<dbReference type="Pfam" id="PF03107">
    <property type="entry name" value="C1_2"/>
    <property type="match status" value="4"/>
</dbReference>
<evidence type="ECO:0000256" key="1">
    <source>
        <dbReference type="ARBA" id="ARBA00022737"/>
    </source>
</evidence>
<evidence type="ECO:0000313" key="3">
    <source>
        <dbReference type="EMBL" id="KAJ9548574.1"/>
    </source>
</evidence>
<dbReference type="Proteomes" id="UP001172457">
    <property type="component" value="Chromosome 5"/>
</dbReference>
<feature type="domain" description="DC1" evidence="2">
    <location>
        <begin position="425"/>
        <end position="473"/>
    </location>
</feature>
<proteinExistence type="predicted"/>
<dbReference type="InterPro" id="IPR046349">
    <property type="entry name" value="C1-like_sf"/>
</dbReference>
<dbReference type="SUPFAM" id="SSF57889">
    <property type="entry name" value="Cysteine-rich domain"/>
    <property type="match status" value="6"/>
</dbReference>
<name>A0AA38SV78_9ASTR</name>
<sequence length="544" mass="62326">MKVPEHEHPLDLINLEEKYAHDGEESESDDDDVNNDLAIVESFRCRCQRCGLEITRYHKSYYKCSSDSCDYSLHKFCAELPPTLRHTSHSAHPLILYKRICQDGYVGWWRVEGNDSWETGVDRGNYEWRCGICRQDHHELLDLCYQCTQCNLKVDINCVMTATEFIIHHPSHTHPLVPITRPILCVCDACGKKHQGVFYHCTTSCTNFCIHSDCVSLPKKLTLEQATNGVFPHTHPLTLSYSFPIEDQGEKSYPKCRICDSRFGETTTLWIYKCDKCWFYTHVACATSKDLPKTHKNFKDADYSDLLNLPFPYENMLKHIGFKENGSQSTKDEGNLTLALTHWSHQHPLILVDTECSDITKPSSSSSRRKSVHNPMKKIELLCNGCVRPITSIPFYMCADEGESCNFALHEWCTRLPDQVQNHPGHPQHTLLLRPKGPNETLGVFRCDVCGLHCNGFAYSCVECGYHTDVICAFIPEKIRHDAHPNHLLWITALGPSERSCRSCSFDLNENNYSFSCRDCDFGLHVGCALFLPQTIRHRFDKHP</sequence>
<comment type="caution">
    <text evidence="3">The sequence shown here is derived from an EMBL/GenBank/DDBJ whole genome shotgun (WGS) entry which is preliminary data.</text>
</comment>
<organism evidence="3 4">
    <name type="scientific">Centaurea solstitialis</name>
    <name type="common">yellow star-thistle</name>
    <dbReference type="NCBI Taxonomy" id="347529"/>
    <lineage>
        <taxon>Eukaryota</taxon>
        <taxon>Viridiplantae</taxon>
        <taxon>Streptophyta</taxon>
        <taxon>Embryophyta</taxon>
        <taxon>Tracheophyta</taxon>
        <taxon>Spermatophyta</taxon>
        <taxon>Magnoliopsida</taxon>
        <taxon>eudicotyledons</taxon>
        <taxon>Gunneridae</taxon>
        <taxon>Pentapetalae</taxon>
        <taxon>asterids</taxon>
        <taxon>campanulids</taxon>
        <taxon>Asterales</taxon>
        <taxon>Asteraceae</taxon>
        <taxon>Carduoideae</taxon>
        <taxon>Cardueae</taxon>
        <taxon>Centaureinae</taxon>
        <taxon>Centaurea</taxon>
    </lineage>
</organism>
<gene>
    <name evidence="3" type="ORF">OSB04_021117</name>
</gene>
<dbReference type="InterPro" id="IPR053192">
    <property type="entry name" value="Vacuole_Formation_Reg"/>
</dbReference>
<evidence type="ECO:0000313" key="4">
    <source>
        <dbReference type="Proteomes" id="UP001172457"/>
    </source>
</evidence>
<accession>A0AA38SV78</accession>
<reference evidence="3" key="1">
    <citation type="submission" date="2023-03" db="EMBL/GenBank/DDBJ databases">
        <title>Chromosome-scale reference genome and RAD-based genetic map of yellow starthistle (Centaurea solstitialis) reveal putative structural variation and QTLs associated with invader traits.</title>
        <authorList>
            <person name="Reatini B."/>
            <person name="Cang F.A."/>
            <person name="Jiang Q."/>
            <person name="Mckibben M.T.W."/>
            <person name="Barker M.S."/>
            <person name="Rieseberg L.H."/>
            <person name="Dlugosch K.M."/>
        </authorList>
    </citation>
    <scope>NUCLEOTIDE SEQUENCE</scope>
    <source>
        <strain evidence="3">CAN-66</strain>
        <tissue evidence="3">Leaf</tissue>
    </source>
</reference>
<evidence type="ECO:0000259" key="2">
    <source>
        <dbReference type="Pfam" id="PF03107"/>
    </source>
</evidence>
<protein>
    <recommendedName>
        <fullName evidence="2">DC1 domain-containing protein</fullName>
    </recommendedName>
</protein>
<feature type="domain" description="DC1" evidence="2">
    <location>
        <begin position="484"/>
        <end position="529"/>
    </location>
</feature>
<keyword evidence="1" id="KW-0677">Repeat</keyword>
<dbReference type="PANTHER" id="PTHR32410:SF161">
    <property type="entry name" value="DC1, ZINC FINGER, RING_FYVE_PHD-TYPE-RELATED"/>
    <property type="match status" value="1"/>
</dbReference>
<dbReference type="InterPro" id="IPR004146">
    <property type="entry name" value="DC1"/>
</dbReference>
<dbReference type="PANTHER" id="PTHR32410">
    <property type="entry name" value="CYSTEINE/HISTIDINE-RICH C1 DOMAIN FAMILY PROTEIN"/>
    <property type="match status" value="1"/>
</dbReference>
<dbReference type="AlphaFoldDB" id="A0AA38SV78"/>
<keyword evidence="4" id="KW-1185">Reference proteome</keyword>
<feature type="domain" description="DC1" evidence="2">
    <location>
        <begin position="170"/>
        <end position="215"/>
    </location>
</feature>
<dbReference type="EMBL" id="JARYMX010000005">
    <property type="protein sequence ID" value="KAJ9548574.1"/>
    <property type="molecule type" value="Genomic_DNA"/>
</dbReference>
<feature type="domain" description="DC1" evidence="2">
    <location>
        <begin position="233"/>
        <end position="286"/>
    </location>
</feature>